<feature type="domain" description="N-acetyltransferase" evidence="1">
    <location>
        <begin position="24"/>
        <end position="182"/>
    </location>
</feature>
<comment type="caution">
    <text evidence="2">The sequence shown here is derived from an EMBL/GenBank/DDBJ whole genome shotgun (WGS) entry which is preliminary data.</text>
</comment>
<name>A0A9J6QTR0_9FIRM</name>
<dbReference type="InterPro" id="IPR016181">
    <property type="entry name" value="Acyl_CoA_acyltransferase"/>
</dbReference>
<dbReference type="RefSeq" id="WP_227755110.1">
    <property type="nucleotide sequence ID" value="NZ_JAJAGH010000006.1"/>
</dbReference>
<dbReference type="EMBL" id="JAOSHN010000002">
    <property type="protein sequence ID" value="MCU7378031.1"/>
    <property type="molecule type" value="Genomic_DNA"/>
</dbReference>
<sequence>MQGTVKLETERLILRKHVFEDAQMLYRCFGSDEKMYEYSGWNPYATEETAQETIQHFLDGYSNAYFYGWAIEYEGRLVGTIGAYDYDQKENSIEIGMSIVRSRWGKGFATEALRRVLAYLTEDEGISTVTAWCAENNIGSTRAMEKVGMVQTSLENDALTINGKRFGKLNYSYMNHGLPPRI</sequence>
<reference evidence="2" key="1">
    <citation type="submission" date="2022-09" db="EMBL/GenBank/DDBJ databases">
        <title>Culturomic study of gut microbiota in children with autism spectrum disorder.</title>
        <authorList>
            <person name="Efimov B.A."/>
            <person name="Chaplin A.V."/>
            <person name="Sokolova S.R."/>
            <person name="Pikina A.P."/>
            <person name="Korzhanova M."/>
            <person name="Belova V."/>
            <person name="Korostin D."/>
        </authorList>
    </citation>
    <scope>NUCLEOTIDE SEQUENCE</scope>
    <source>
        <strain evidence="2">ASD5510</strain>
    </source>
</reference>
<dbReference type="InterPro" id="IPR000182">
    <property type="entry name" value="GNAT_dom"/>
</dbReference>
<proteinExistence type="predicted"/>
<dbReference type="GO" id="GO:0016747">
    <property type="term" value="F:acyltransferase activity, transferring groups other than amino-acyl groups"/>
    <property type="evidence" value="ECO:0007669"/>
    <property type="project" value="InterPro"/>
</dbReference>
<dbReference type="Proteomes" id="UP001065549">
    <property type="component" value="Unassembled WGS sequence"/>
</dbReference>
<dbReference type="AlphaFoldDB" id="A0A9J6QTR0"/>
<organism evidence="2 3">
    <name type="scientific">Hominibacterium faecale</name>
    <dbReference type="NCBI Taxonomy" id="2839743"/>
    <lineage>
        <taxon>Bacteria</taxon>
        <taxon>Bacillati</taxon>
        <taxon>Bacillota</taxon>
        <taxon>Clostridia</taxon>
        <taxon>Peptostreptococcales</taxon>
        <taxon>Anaerovoracaceae</taxon>
        <taxon>Hominibacterium</taxon>
    </lineage>
</organism>
<dbReference type="Pfam" id="PF13302">
    <property type="entry name" value="Acetyltransf_3"/>
    <property type="match status" value="1"/>
</dbReference>
<accession>A0A9J6QTR0</accession>
<protein>
    <submittedName>
        <fullName evidence="2">GNAT family N-acetyltransferase</fullName>
    </submittedName>
</protein>
<dbReference type="PANTHER" id="PTHR43792">
    <property type="entry name" value="GNAT FAMILY, PUTATIVE (AFU_ORTHOLOGUE AFUA_3G00765)-RELATED-RELATED"/>
    <property type="match status" value="1"/>
</dbReference>
<keyword evidence="3" id="KW-1185">Reference proteome</keyword>
<evidence type="ECO:0000313" key="3">
    <source>
        <dbReference type="Proteomes" id="UP001065549"/>
    </source>
</evidence>
<evidence type="ECO:0000313" key="2">
    <source>
        <dbReference type="EMBL" id="MCU7378031.1"/>
    </source>
</evidence>
<dbReference type="PROSITE" id="PS51186">
    <property type="entry name" value="GNAT"/>
    <property type="match status" value="1"/>
</dbReference>
<gene>
    <name evidence="2" type="ORF">OBO34_06650</name>
</gene>
<dbReference type="Gene3D" id="3.40.630.30">
    <property type="match status" value="1"/>
</dbReference>
<evidence type="ECO:0000259" key="1">
    <source>
        <dbReference type="PROSITE" id="PS51186"/>
    </source>
</evidence>
<dbReference type="InterPro" id="IPR051531">
    <property type="entry name" value="N-acetyltransferase"/>
</dbReference>
<dbReference type="SUPFAM" id="SSF55729">
    <property type="entry name" value="Acyl-CoA N-acyltransferases (Nat)"/>
    <property type="match status" value="1"/>
</dbReference>